<dbReference type="PANTHER" id="PTHR12526">
    <property type="entry name" value="GLYCOSYLTRANSFERASE"/>
    <property type="match status" value="1"/>
</dbReference>
<evidence type="ECO:0000313" key="2">
    <source>
        <dbReference type="Proteomes" id="UP000199608"/>
    </source>
</evidence>
<accession>A0A1H2DTW4</accession>
<dbReference type="SUPFAM" id="SSF53756">
    <property type="entry name" value="UDP-Glycosyltransferase/glycogen phosphorylase"/>
    <property type="match status" value="1"/>
</dbReference>
<organism evidence="1 2">
    <name type="scientific">Desulfobacula phenolica</name>
    <dbReference type="NCBI Taxonomy" id="90732"/>
    <lineage>
        <taxon>Bacteria</taxon>
        <taxon>Pseudomonadati</taxon>
        <taxon>Thermodesulfobacteriota</taxon>
        <taxon>Desulfobacteria</taxon>
        <taxon>Desulfobacterales</taxon>
        <taxon>Desulfobacteraceae</taxon>
        <taxon>Desulfobacula</taxon>
    </lineage>
</organism>
<protein>
    <submittedName>
        <fullName evidence="1">Glycosyltransferase involved in cell wall bisynthesis</fullName>
    </submittedName>
</protein>
<proteinExistence type="predicted"/>
<name>A0A1H2DTW4_9BACT</name>
<reference evidence="2" key="1">
    <citation type="submission" date="2016-10" db="EMBL/GenBank/DDBJ databases">
        <authorList>
            <person name="Varghese N."/>
            <person name="Submissions S."/>
        </authorList>
    </citation>
    <scope>NUCLEOTIDE SEQUENCE [LARGE SCALE GENOMIC DNA]</scope>
    <source>
        <strain evidence="2">DSM 3384</strain>
    </source>
</reference>
<dbReference type="Gene3D" id="3.40.50.2000">
    <property type="entry name" value="Glycogen Phosphorylase B"/>
    <property type="match status" value="2"/>
</dbReference>
<evidence type="ECO:0000313" key="1">
    <source>
        <dbReference type="EMBL" id="SDT86290.1"/>
    </source>
</evidence>
<dbReference type="Pfam" id="PF13692">
    <property type="entry name" value="Glyco_trans_1_4"/>
    <property type="match status" value="1"/>
</dbReference>
<dbReference type="AlphaFoldDB" id="A0A1H2DTW4"/>
<dbReference type="RefSeq" id="WP_092230414.1">
    <property type="nucleotide sequence ID" value="NZ_FNLL01000002.1"/>
</dbReference>
<dbReference type="GO" id="GO:0016740">
    <property type="term" value="F:transferase activity"/>
    <property type="evidence" value="ECO:0007669"/>
    <property type="project" value="UniProtKB-KW"/>
</dbReference>
<keyword evidence="2" id="KW-1185">Reference proteome</keyword>
<sequence length="360" mass="42386">MNQNRFLIISQNQFGYHTDTYYYCRYLQKSFDISYICWDYNYKKISMDGIKVIYISRRGNIALRNLRFLFRVIKELKNEYDFHIIKYFRGCSFLKVLFYRQKFLFDIRTASVKKNKKARSLYNLIMLLEAKFFKHVSVISNHLVEKLGFSKKNIYILPLGADAISNTQKTFNIMKLLYVGTLENRDIDQTLKGFSRFYHEYKNEIKIIYTIVGGGDNNNENELKKIVTQNKINSVVDITGPIAHNKLKFFFDSHNIGVSYIPKTEYFDAQPPTKTFEYLVSGMPVIATNTSGNKAIITDENGILTNDTSDAFYNGLVRFYENRENYLSSHIRLNSMQYTWEKIVDDLKEHILKIIKSNMD</sequence>
<dbReference type="EMBL" id="FNLL01000002">
    <property type="protein sequence ID" value="SDT86290.1"/>
    <property type="molecule type" value="Genomic_DNA"/>
</dbReference>
<dbReference type="Proteomes" id="UP000199608">
    <property type="component" value="Unassembled WGS sequence"/>
</dbReference>
<gene>
    <name evidence="1" type="ORF">SAMN04487931_102183</name>
</gene>
<keyword evidence="1" id="KW-0808">Transferase</keyword>